<name>A0ABN7UUM0_GIGMA</name>
<keyword evidence="2" id="KW-1185">Reference proteome</keyword>
<dbReference type="EMBL" id="CAJVQB010005847">
    <property type="protein sequence ID" value="CAG8671269.1"/>
    <property type="molecule type" value="Genomic_DNA"/>
</dbReference>
<gene>
    <name evidence="1" type="ORF">GMARGA_LOCUS10437</name>
</gene>
<protein>
    <submittedName>
        <fullName evidence="1">27422_t:CDS:1</fullName>
    </submittedName>
</protein>
<sequence>MLAEIEKCFLERLASAKHSISATSSVVFSQNGALFYVEPLKNGFKSSCAMFGNSEGSKGENVNENEFLRGYV</sequence>
<evidence type="ECO:0000313" key="2">
    <source>
        <dbReference type="Proteomes" id="UP000789901"/>
    </source>
</evidence>
<organism evidence="1 2">
    <name type="scientific">Gigaspora margarita</name>
    <dbReference type="NCBI Taxonomy" id="4874"/>
    <lineage>
        <taxon>Eukaryota</taxon>
        <taxon>Fungi</taxon>
        <taxon>Fungi incertae sedis</taxon>
        <taxon>Mucoromycota</taxon>
        <taxon>Glomeromycotina</taxon>
        <taxon>Glomeromycetes</taxon>
        <taxon>Diversisporales</taxon>
        <taxon>Gigasporaceae</taxon>
        <taxon>Gigaspora</taxon>
    </lineage>
</organism>
<reference evidence="1 2" key="1">
    <citation type="submission" date="2021-06" db="EMBL/GenBank/DDBJ databases">
        <authorList>
            <person name="Kallberg Y."/>
            <person name="Tangrot J."/>
            <person name="Rosling A."/>
        </authorList>
    </citation>
    <scope>NUCLEOTIDE SEQUENCE [LARGE SCALE GENOMIC DNA]</scope>
    <source>
        <strain evidence="1 2">120-4 pot B 10/14</strain>
    </source>
</reference>
<accession>A0ABN7UUM0</accession>
<proteinExistence type="predicted"/>
<comment type="caution">
    <text evidence="1">The sequence shown here is derived from an EMBL/GenBank/DDBJ whole genome shotgun (WGS) entry which is preliminary data.</text>
</comment>
<evidence type="ECO:0000313" key="1">
    <source>
        <dbReference type="EMBL" id="CAG8671269.1"/>
    </source>
</evidence>
<dbReference type="Proteomes" id="UP000789901">
    <property type="component" value="Unassembled WGS sequence"/>
</dbReference>